<feature type="compositionally biased region" description="Acidic residues" evidence="1">
    <location>
        <begin position="134"/>
        <end position="145"/>
    </location>
</feature>
<feature type="region of interest" description="Disordered" evidence="1">
    <location>
        <begin position="125"/>
        <end position="202"/>
    </location>
</feature>
<organism evidence="2 3">
    <name type="scientific">Bifidobacterium lemurum</name>
    <dbReference type="NCBI Taxonomy" id="1603886"/>
    <lineage>
        <taxon>Bacteria</taxon>
        <taxon>Bacillati</taxon>
        <taxon>Actinomycetota</taxon>
        <taxon>Actinomycetes</taxon>
        <taxon>Bifidobacteriales</taxon>
        <taxon>Bifidobacteriaceae</taxon>
        <taxon>Bifidobacterium</taxon>
    </lineage>
</organism>
<evidence type="ECO:0000313" key="2">
    <source>
        <dbReference type="EMBL" id="OZG62294.1"/>
    </source>
</evidence>
<feature type="compositionally biased region" description="Low complexity" evidence="1">
    <location>
        <begin position="188"/>
        <end position="202"/>
    </location>
</feature>
<reference evidence="2 3" key="1">
    <citation type="journal article" date="2017" name="BMC Genomics">
        <title>Comparative genomic and phylogenomic analyses of the Bifidobacteriaceae family.</title>
        <authorList>
            <person name="Lugli G.A."/>
            <person name="Milani C."/>
            <person name="Turroni F."/>
            <person name="Duranti S."/>
            <person name="Mancabelli L."/>
            <person name="Mangifesta M."/>
            <person name="Ferrario C."/>
            <person name="Modesto M."/>
            <person name="Mattarelli P."/>
            <person name="Jiri K."/>
            <person name="van Sinderen D."/>
            <person name="Ventura M."/>
        </authorList>
    </citation>
    <scope>NUCLEOTIDE SEQUENCE [LARGE SCALE GENOMIC DNA]</scope>
    <source>
        <strain evidence="2 3">DSM 28807</strain>
    </source>
</reference>
<name>A0A261FSX4_9BIFI</name>
<dbReference type="EMBL" id="MWWX01000005">
    <property type="protein sequence ID" value="OZG62294.1"/>
    <property type="molecule type" value="Genomic_DNA"/>
</dbReference>
<proteinExistence type="predicted"/>
<dbReference type="Pfam" id="PF20070">
    <property type="entry name" value="DUF6466"/>
    <property type="match status" value="1"/>
</dbReference>
<sequence>MSRMGKSSSPSPRGSQAARTSRAPLGVRIALIAAAVVLAAAACVAAVNLAAVLTFNAATRSLQENLASASEETVDYDTLSALQEQTDAQFDEANTFRPLLLSQIREAIDANRETSYALTVHAREQLDQQQNGSSDDDTDSSDQDSTDTKQGGGLTEEQRAQVEELLQSNQPSSGTQDSDASDSDGSSDETGGTTGTQTAKPW</sequence>
<dbReference type="AlphaFoldDB" id="A0A261FSX4"/>
<accession>A0A261FSX4</accession>
<keyword evidence="3" id="KW-1185">Reference proteome</keyword>
<dbReference type="Proteomes" id="UP000216352">
    <property type="component" value="Unassembled WGS sequence"/>
</dbReference>
<dbReference type="RefSeq" id="WP_083570251.1">
    <property type="nucleotide sequence ID" value="NZ_BDIS01000022.1"/>
</dbReference>
<gene>
    <name evidence="2" type="ORF">BLEM_0840</name>
</gene>
<evidence type="ECO:0000256" key="1">
    <source>
        <dbReference type="SAM" id="MobiDB-lite"/>
    </source>
</evidence>
<comment type="caution">
    <text evidence="2">The sequence shown here is derived from an EMBL/GenBank/DDBJ whole genome shotgun (WGS) entry which is preliminary data.</text>
</comment>
<dbReference type="STRING" id="1603886.GCA_001895165_01631"/>
<evidence type="ECO:0000313" key="3">
    <source>
        <dbReference type="Proteomes" id="UP000216352"/>
    </source>
</evidence>
<protein>
    <submittedName>
        <fullName evidence="2">Cell surface protein</fullName>
    </submittedName>
</protein>
<dbReference type="OrthoDB" id="3234267at2"/>
<dbReference type="InterPro" id="IPR046314">
    <property type="entry name" value="DUF6466"/>
</dbReference>